<dbReference type="Gene3D" id="3.40.50.1240">
    <property type="entry name" value="Phosphoglycerate mutase-like"/>
    <property type="match status" value="1"/>
</dbReference>
<sequence length="193" mass="20465">MDRRSACLGLLTLPLMPHRAWSTDANADALALLRRGGVVLVLRHARAPGTFDPPGFRLGDCSTQRNLSEEGRAQARQLGTYLKSQQLQPSRVRSSPWCRCIDTAELAFGSAERWSALGSPQGGSEAANAQALTDLRQAVVDAAKRPGQFEVWVTHMFVQAALVSGDTASGEGLILGPDAKGQPAILGTFATAG</sequence>
<dbReference type="InterPro" id="IPR029033">
    <property type="entry name" value="His_PPase_superfam"/>
</dbReference>
<dbReference type="InterPro" id="IPR013078">
    <property type="entry name" value="His_Pase_superF_clade-1"/>
</dbReference>
<evidence type="ECO:0008006" key="3">
    <source>
        <dbReference type="Google" id="ProtNLM"/>
    </source>
</evidence>
<name>A0ABR6GS69_9BURK</name>
<evidence type="ECO:0000313" key="2">
    <source>
        <dbReference type="Proteomes" id="UP000574369"/>
    </source>
</evidence>
<evidence type="ECO:0000313" key="1">
    <source>
        <dbReference type="EMBL" id="MBB3194919.1"/>
    </source>
</evidence>
<comment type="caution">
    <text evidence="1">The sequence shown here is derived from an EMBL/GenBank/DDBJ whole genome shotgun (WGS) entry which is preliminary data.</text>
</comment>
<dbReference type="EMBL" id="JACHXO010000003">
    <property type="protein sequence ID" value="MBB3194919.1"/>
    <property type="molecule type" value="Genomic_DNA"/>
</dbReference>
<reference evidence="1 2" key="1">
    <citation type="submission" date="2020-08" db="EMBL/GenBank/DDBJ databases">
        <title>Genomic Encyclopedia of Type Strains, Phase III (KMG-III): the genomes of soil and plant-associated and newly described type strains.</title>
        <authorList>
            <person name="Whitman W."/>
        </authorList>
    </citation>
    <scope>NUCLEOTIDE SEQUENCE [LARGE SCALE GENOMIC DNA]</scope>
    <source>
        <strain evidence="1 2">CECT 7247</strain>
    </source>
</reference>
<accession>A0ABR6GS69</accession>
<dbReference type="Pfam" id="PF00300">
    <property type="entry name" value="His_Phos_1"/>
    <property type="match status" value="1"/>
</dbReference>
<dbReference type="Proteomes" id="UP000574369">
    <property type="component" value="Unassembled WGS sequence"/>
</dbReference>
<dbReference type="SUPFAM" id="SSF53254">
    <property type="entry name" value="Phosphoglycerate mutase-like"/>
    <property type="match status" value="1"/>
</dbReference>
<organism evidence="1 2">
    <name type="scientific">Roseateles terrae</name>
    <dbReference type="NCBI Taxonomy" id="431060"/>
    <lineage>
        <taxon>Bacteria</taxon>
        <taxon>Pseudomonadati</taxon>
        <taxon>Pseudomonadota</taxon>
        <taxon>Betaproteobacteria</taxon>
        <taxon>Burkholderiales</taxon>
        <taxon>Sphaerotilaceae</taxon>
        <taxon>Roseateles</taxon>
    </lineage>
</organism>
<gene>
    <name evidence="1" type="ORF">FHS28_002315</name>
</gene>
<dbReference type="RefSeq" id="WP_088452533.1">
    <property type="nucleotide sequence ID" value="NZ_JACHXO010000003.1"/>
</dbReference>
<protein>
    <recommendedName>
        <fullName evidence="3">Histidine phosphatase family protein</fullName>
    </recommendedName>
</protein>
<keyword evidence="2" id="KW-1185">Reference proteome</keyword>
<dbReference type="CDD" id="cd07040">
    <property type="entry name" value="HP"/>
    <property type="match status" value="1"/>
</dbReference>
<dbReference type="SMART" id="SM00855">
    <property type="entry name" value="PGAM"/>
    <property type="match status" value="1"/>
</dbReference>
<proteinExistence type="predicted"/>